<feature type="transmembrane region" description="Helical" evidence="1">
    <location>
        <begin position="425"/>
        <end position="447"/>
    </location>
</feature>
<feature type="transmembrane region" description="Helical" evidence="1">
    <location>
        <begin position="453"/>
        <end position="472"/>
    </location>
</feature>
<protein>
    <recommendedName>
        <fullName evidence="4">Transmembrane protein</fullName>
    </recommendedName>
</protein>
<proteinExistence type="predicted"/>
<feature type="transmembrane region" description="Helical" evidence="1">
    <location>
        <begin position="308"/>
        <end position="326"/>
    </location>
</feature>
<organism evidence="2 3">
    <name type="scientific">Phocaeicola faecium</name>
    <dbReference type="NCBI Taxonomy" id="2762213"/>
    <lineage>
        <taxon>Bacteria</taxon>
        <taxon>Pseudomonadati</taxon>
        <taxon>Bacteroidota</taxon>
        <taxon>Bacteroidia</taxon>
        <taxon>Bacteroidales</taxon>
        <taxon>Bacteroidaceae</taxon>
        <taxon>Phocaeicola</taxon>
    </lineage>
</organism>
<feature type="transmembrane region" description="Helical" evidence="1">
    <location>
        <begin position="170"/>
        <end position="189"/>
    </location>
</feature>
<feature type="transmembrane region" description="Helical" evidence="1">
    <location>
        <begin position="104"/>
        <end position="129"/>
    </location>
</feature>
<reference evidence="2 3" key="1">
    <citation type="submission" date="2020-08" db="EMBL/GenBank/DDBJ databases">
        <title>A Genomic Blueprint of the Chicken Gut Microbiome.</title>
        <authorList>
            <person name="Gilroy R."/>
            <person name="Ravi A."/>
            <person name="Getino M."/>
            <person name="Pursley I."/>
            <person name="Horton D.L."/>
            <person name="Alikhan N.-F."/>
            <person name="Baker D."/>
            <person name="Gharbi K."/>
            <person name="Hall N."/>
            <person name="Watson M."/>
            <person name="Adriaenssens E.M."/>
            <person name="Foster-Nyarko E."/>
            <person name="Jarju S."/>
            <person name="Secka A."/>
            <person name="Antonio M."/>
            <person name="Oren A."/>
            <person name="Chaudhuri R."/>
            <person name="La Ragione R.M."/>
            <person name="Hildebrand F."/>
            <person name="Pallen M.J."/>
        </authorList>
    </citation>
    <scope>NUCLEOTIDE SEQUENCE [LARGE SCALE GENOMIC DNA]</scope>
    <source>
        <strain evidence="2 3">Sa1YUN3</strain>
    </source>
</reference>
<dbReference type="Proteomes" id="UP000616346">
    <property type="component" value="Unassembled WGS sequence"/>
</dbReference>
<keyword evidence="3" id="KW-1185">Reference proteome</keyword>
<keyword evidence="1" id="KW-0472">Membrane</keyword>
<name>A0ABR8V8R4_9BACT</name>
<sequence>MLLSDIRKNQKLAARRSPIYERNRFAKFMIYFGITFWAAYFVYIGVMLFFAFSEGIPNMEPYHILNCGLPFFLLIDFFMRFLLPTPVQEIKPYLLLPLPKKRVLNALLIQAGLNPFNLFWLFLFVPFAWLSVLRFYGIPGVLGYCVGIWLLMVGNGYWSMLVRVLMRQKFIYILLILPVYGSMALLEFLPETEWTSRFYMDLGEGYIEWNPLAFLGTLAVAIGLAGVNRWVQGKLIYRELARTEDNKVKHISNYSFFERYGIVGEYMRLELKLIFRNKTPKSNFWSFLFIMVMFACALAGDVYGSNNYMNYFICLYCYCVFGLMTLSRIMSFEGNYIDGLMVHKETIYNLLLAKYYLQSIFLIIPFLMMLYPVVTGTVSLLTSAAYLFFTMGPIFATIMQLAVYNDKTAVLNGGFMAKSQGNTMYQTLITLIAFAAPLLIQRMLTFFLPETEAGIALLVIGLATVATHRIWIKNIYVRLMKRRYNNMENFRNTR</sequence>
<feature type="transmembrane region" description="Helical" evidence="1">
    <location>
        <begin position="284"/>
        <end position="302"/>
    </location>
</feature>
<accession>A0ABR8V8R4</accession>
<feature type="transmembrane region" description="Helical" evidence="1">
    <location>
        <begin position="383"/>
        <end position="404"/>
    </location>
</feature>
<dbReference type="Pfam" id="PF18940">
    <property type="entry name" value="DUF5687"/>
    <property type="match status" value="1"/>
</dbReference>
<keyword evidence="1" id="KW-0812">Transmembrane</keyword>
<evidence type="ECO:0000313" key="2">
    <source>
        <dbReference type="EMBL" id="MBD8001159.1"/>
    </source>
</evidence>
<dbReference type="InterPro" id="IPR043742">
    <property type="entry name" value="DUF5687"/>
</dbReference>
<evidence type="ECO:0000313" key="3">
    <source>
        <dbReference type="Proteomes" id="UP000616346"/>
    </source>
</evidence>
<gene>
    <name evidence="2" type="ORF">H9626_02880</name>
</gene>
<dbReference type="EMBL" id="JACSPQ010000001">
    <property type="protein sequence ID" value="MBD8001159.1"/>
    <property type="molecule type" value="Genomic_DNA"/>
</dbReference>
<feature type="transmembrane region" description="Helical" evidence="1">
    <location>
        <begin position="28"/>
        <end position="51"/>
    </location>
</feature>
<keyword evidence="1" id="KW-1133">Transmembrane helix</keyword>
<dbReference type="RefSeq" id="WP_191709520.1">
    <property type="nucleotide sequence ID" value="NZ_JACSPQ010000001.1"/>
</dbReference>
<feature type="transmembrane region" description="Helical" evidence="1">
    <location>
        <begin position="135"/>
        <end position="158"/>
    </location>
</feature>
<feature type="transmembrane region" description="Helical" evidence="1">
    <location>
        <begin position="347"/>
        <end position="371"/>
    </location>
</feature>
<feature type="transmembrane region" description="Helical" evidence="1">
    <location>
        <begin position="209"/>
        <end position="231"/>
    </location>
</feature>
<feature type="transmembrane region" description="Helical" evidence="1">
    <location>
        <begin position="63"/>
        <end position="83"/>
    </location>
</feature>
<evidence type="ECO:0000256" key="1">
    <source>
        <dbReference type="SAM" id="Phobius"/>
    </source>
</evidence>
<evidence type="ECO:0008006" key="4">
    <source>
        <dbReference type="Google" id="ProtNLM"/>
    </source>
</evidence>
<comment type="caution">
    <text evidence="2">The sequence shown here is derived from an EMBL/GenBank/DDBJ whole genome shotgun (WGS) entry which is preliminary data.</text>
</comment>